<dbReference type="HOGENOM" id="CLU_1284104_0_0_1"/>
<dbReference type="EMBL" id="FN430140">
    <property type="protein sequence ID" value="CAZ82445.1"/>
    <property type="molecule type" value="Genomic_DNA"/>
</dbReference>
<keyword evidence="2" id="KW-1185">Reference proteome</keyword>
<reference evidence="1 2" key="1">
    <citation type="journal article" date="2010" name="Nature">
        <title>Perigord black truffle genome uncovers evolutionary origins and mechanisms of symbiosis.</title>
        <authorList>
            <person name="Martin F."/>
            <person name="Kohler A."/>
            <person name="Murat C."/>
            <person name="Balestrini R."/>
            <person name="Coutinho P.M."/>
            <person name="Jaillon O."/>
            <person name="Montanini B."/>
            <person name="Morin E."/>
            <person name="Noel B."/>
            <person name="Percudani R."/>
            <person name="Porcel B."/>
            <person name="Rubini A."/>
            <person name="Amicucci A."/>
            <person name="Amselem J."/>
            <person name="Anthouard V."/>
            <person name="Arcioni S."/>
            <person name="Artiguenave F."/>
            <person name="Aury J.M."/>
            <person name="Ballario P."/>
            <person name="Bolchi A."/>
            <person name="Brenna A."/>
            <person name="Brun A."/>
            <person name="Buee M."/>
            <person name="Cantarel B."/>
            <person name="Chevalier G."/>
            <person name="Couloux A."/>
            <person name="Da Silva C."/>
            <person name="Denoeud F."/>
            <person name="Duplessis S."/>
            <person name="Ghignone S."/>
            <person name="Hilselberger B."/>
            <person name="Iotti M."/>
            <person name="Marcais B."/>
            <person name="Mello A."/>
            <person name="Miranda M."/>
            <person name="Pacioni G."/>
            <person name="Quesneville H."/>
            <person name="Riccioni C."/>
            <person name="Ruotolo R."/>
            <person name="Splivallo R."/>
            <person name="Stocchi V."/>
            <person name="Tisserant E."/>
            <person name="Viscomi A.R."/>
            <person name="Zambonelli A."/>
            <person name="Zampieri E."/>
            <person name="Henrissat B."/>
            <person name="Lebrun M.H."/>
            <person name="Paolocci F."/>
            <person name="Bonfante P."/>
            <person name="Ottonello S."/>
            <person name="Wincker P."/>
        </authorList>
    </citation>
    <scope>NUCLEOTIDE SEQUENCE [LARGE SCALE GENOMIC DNA]</scope>
    <source>
        <strain evidence="1 2">Mel28</strain>
    </source>
</reference>
<name>D5GD52_TUBMM</name>
<organism evidence="1 2">
    <name type="scientific">Tuber melanosporum (strain Mel28)</name>
    <name type="common">Perigord black truffle</name>
    <dbReference type="NCBI Taxonomy" id="656061"/>
    <lineage>
        <taxon>Eukaryota</taxon>
        <taxon>Fungi</taxon>
        <taxon>Dikarya</taxon>
        <taxon>Ascomycota</taxon>
        <taxon>Pezizomycotina</taxon>
        <taxon>Pezizomycetes</taxon>
        <taxon>Pezizales</taxon>
        <taxon>Tuberaceae</taxon>
        <taxon>Tuber</taxon>
    </lineage>
</organism>
<dbReference type="RefSeq" id="XP_002838254.1">
    <property type="nucleotide sequence ID" value="XM_002838208.1"/>
</dbReference>
<dbReference type="AlphaFoldDB" id="D5GD52"/>
<evidence type="ECO:0000313" key="1">
    <source>
        <dbReference type="EMBL" id="CAZ82445.1"/>
    </source>
</evidence>
<sequence length="215" mass="24004">MSTSPYFDGSVVRYDVQRAGRTGVSSYTRERDFPRAATRYTRGISYNSRGSDYPYDHYDLTLAEQRELEEIRLRNEYSRAGAATVITTGSRGMRGGRTTYVTSGRAGMGMHPSSGYPTGIRTVSVAGSSPHIHRAVPRYTDQPVDYAYGGYPGDYDRYPVQGVRIPASSSGLVRRYPTTYENRRMIGAGCGYETGCREQVVVIPSHRALSPKRYY</sequence>
<dbReference type="GeneID" id="9183909"/>
<evidence type="ECO:0000313" key="2">
    <source>
        <dbReference type="Proteomes" id="UP000006911"/>
    </source>
</evidence>
<dbReference type="Proteomes" id="UP000006911">
    <property type="component" value="Unassembled WGS sequence"/>
</dbReference>
<dbReference type="KEGG" id="tml:GSTUM_00000977001"/>
<protein>
    <submittedName>
        <fullName evidence="1">(Perigord truffle) hypothetical protein</fullName>
    </submittedName>
</protein>
<proteinExistence type="predicted"/>
<gene>
    <name evidence="1" type="ORF">GSTUM_00000977001</name>
</gene>
<accession>D5GD52</accession>
<dbReference type="InParanoid" id="D5GD52"/>